<dbReference type="Pfam" id="PF08245">
    <property type="entry name" value="Mur_ligase_M"/>
    <property type="match status" value="1"/>
</dbReference>
<sequence>MAPAVPSAMERPHFIGIGGAGMSGIAKILAQRGAKVAGSDAKESATAEALRALGATVHIGHAASHLADDATCVVVSSAIRADNPELARAAELSIPVVHRSDALASLMTGLRSIAVAGTHGKTTTTSMLAVALTELGLDPAYAIGGDLDGPGTNARHGEGDIFVAEADESDRSFQKYDPEVAIVLNVELDHHANYASMDEIYDSFETFVGKVVPGGTLVISADQPGAVELTSRLRDLSTLKVVTYGEAQSADVRVHKVTPRGLTSEVTVLLNGKFLTFMVSVPGRHYANNAVAALAAGVALGIPAHNLASAIGKYTGVKRRLQLKGEAAGVQVIDSYAHHPTEMTADLEAMRGAATDARLLVVFQPHLFSRTQELGTEMGQALALADASVVLDIYPAREDPIPGITSALIIDAARAAGAEVTAVQDKATVPDVVAGMARPGDLVLTMGAGDVTDLGPDILKKLDPARLTN</sequence>
<comment type="catalytic activity">
    <reaction evidence="13 14">
        <text>UDP-N-acetyl-alpha-D-muramate + L-alanine + ATP = UDP-N-acetyl-alpha-D-muramoyl-L-alanine + ADP + phosphate + H(+)</text>
        <dbReference type="Rhea" id="RHEA:23372"/>
        <dbReference type="ChEBI" id="CHEBI:15378"/>
        <dbReference type="ChEBI" id="CHEBI:30616"/>
        <dbReference type="ChEBI" id="CHEBI:43474"/>
        <dbReference type="ChEBI" id="CHEBI:57972"/>
        <dbReference type="ChEBI" id="CHEBI:70757"/>
        <dbReference type="ChEBI" id="CHEBI:83898"/>
        <dbReference type="ChEBI" id="CHEBI:456216"/>
        <dbReference type="EC" id="6.3.2.8"/>
    </reaction>
</comment>
<dbReference type="Gene3D" id="3.40.50.720">
    <property type="entry name" value="NAD(P)-binding Rossmann-like Domain"/>
    <property type="match status" value="1"/>
</dbReference>
<feature type="binding site" evidence="14">
    <location>
        <begin position="117"/>
        <end position="123"/>
    </location>
    <ligand>
        <name>ATP</name>
        <dbReference type="ChEBI" id="CHEBI:30616"/>
    </ligand>
</feature>
<dbReference type="InterPro" id="IPR013221">
    <property type="entry name" value="Mur_ligase_cen"/>
</dbReference>
<keyword evidence="12 14" id="KW-0961">Cell wall biogenesis/degradation</keyword>
<dbReference type="InterPro" id="IPR004101">
    <property type="entry name" value="Mur_ligase_C"/>
</dbReference>
<evidence type="ECO:0000256" key="9">
    <source>
        <dbReference type="ARBA" id="ARBA00022960"/>
    </source>
</evidence>
<evidence type="ECO:0000256" key="7">
    <source>
        <dbReference type="ARBA" id="ARBA00022741"/>
    </source>
</evidence>
<dbReference type="HAMAP" id="MF_00046">
    <property type="entry name" value="MurC"/>
    <property type="match status" value="1"/>
</dbReference>
<evidence type="ECO:0000256" key="12">
    <source>
        <dbReference type="ARBA" id="ARBA00023316"/>
    </source>
</evidence>
<keyword evidence="8 14" id="KW-0067">ATP-binding</keyword>
<keyword evidence="10 14" id="KW-0573">Peptidoglycan synthesis</keyword>
<keyword evidence="5 14" id="KW-0436">Ligase</keyword>
<dbReference type="InterPro" id="IPR050061">
    <property type="entry name" value="MurCDEF_pg_biosynth"/>
</dbReference>
<dbReference type="Pfam" id="PF01225">
    <property type="entry name" value="Mur_ligase"/>
    <property type="match status" value="1"/>
</dbReference>
<protein>
    <recommendedName>
        <fullName evidence="3 14">UDP-N-acetylmuramate--L-alanine ligase</fullName>
        <ecNumber evidence="3 14">6.3.2.8</ecNumber>
    </recommendedName>
    <alternativeName>
        <fullName evidence="14">UDP-N-acetylmuramoyl-L-alanine synthetase</fullName>
    </alternativeName>
</protein>
<evidence type="ECO:0000256" key="6">
    <source>
        <dbReference type="ARBA" id="ARBA00022618"/>
    </source>
</evidence>
<dbReference type="Pfam" id="PF02875">
    <property type="entry name" value="Mur_ligase_C"/>
    <property type="match status" value="1"/>
</dbReference>
<dbReference type="CDD" id="cd01983">
    <property type="entry name" value="SIMIBI"/>
    <property type="match status" value="1"/>
</dbReference>
<dbReference type="Gene3D" id="3.90.190.20">
    <property type="entry name" value="Mur ligase, C-terminal domain"/>
    <property type="match status" value="1"/>
</dbReference>
<comment type="pathway">
    <text evidence="2 14">Cell wall biogenesis; peptidoglycan biosynthesis.</text>
</comment>
<dbReference type="InterPro" id="IPR036565">
    <property type="entry name" value="Mur-like_cat_sf"/>
</dbReference>
<evidence type="ECO:0000256" key="14">
    <source>
        <dbReference type="HAMAP-Rule" id="MF_00046"/>
    </source>
</evidence>
<dbReference type="RefSeq" id="WP_381194090.1">
    <property type="nucleotide sequence ID" value="NZ_JBHSFE010000010.1"/>
</dbReference>
<evidence type="ECO:0000259" key="16">
    <source>
        <dbReference type="Pfam" id="PF02875"/>
    </source>
</evidence>
<dbReference type="InterPro" id="IPR005758">
    <property type="entry name" value="UDP-N-AcMur_Ala_ligase_MurC"/>
</dbReference>
<dbReference type="EMBL" id="JBHSFE010000010">
    <property type="protein sequence ID" value="MFC4608509.1"/>
    <property type="molecule type" value="Genomic_DNA"/>
</dbReference>
<keyword evidence="4 14" id="KW-0963">Cytoplasm</keyword>
<evidence type="ECO:0000313" key="19">
    <source>
        <dbReference type="Proteomes" id="UP001595993"/>
    </source>
</evidence>
<feature type="domain" description="Mur ligase central" evidence="17">
    <location>
        <begin position="115"/>
        <end position="296"/>
    </location>
</feature>
<keyword evidence="11 14" id="KW-0131">Cell cycle</keyword>
<evidence type="ECO:0000256" key="13">
    <source>
        <dbReference type="ARBA" id="ARBA00047833"/>
    </source>
</evidence>
<dbReference type="PANTHER" id="PTHR43445">
    <property type="entry name" value="UDP-N-ACETYLMURAMATE--L-ALANINE LIGASE-RELATED"/>
    <property type="match status" value="1"/>
</dbReference>
<comment type="function">
    <text evidence="14">Cell wall formation.</text>
</comment>
<name>A0ABV9G5U7_9ACTN</name>
<proteinExistence type="inferred from homology"/>
<evidence type="ECO:0000259" key="17">
    <source>
        <dbReference type="Pfam" id="PF08245"/>
    </source>
</evidence>
<evidence type="ECO:0000256" key="4">
    <source>
        <dbReference type="ARBA" id="ARBA00022490"/>
    </source>
</evidence>
<dbReference type="NCBIfam" id="TIGR01082">
    <property type="entry name" value="murC"/>
    <property type="match status" value="1"/>
</dbReference>
<evidence type="ECO:0000256" key="8">
    <source>
        <dbReference type="ARBA" id="ARBA00022840"/>
    </source>
</evidence>
<evidence type="ECO:0000256" key="3">
    <source>
        <dbReference type="ARBA" id="ARBA00012211"/>
    </source>
</evidence>
<dbReference type="GO" id="GO:0008763">
    <property type="term" value="F:UDP-N-acetylmuramate-L-alanine ligase activity"/>
    <property type="evidence" value="ECO:0007669"/>
    <property type="project" value="UniProtKB-EC"/>
</dbReference>
<dbReference type="SUPFAM" id="SSF51984">
    <property type="entry name" value="MurCD N-terminal domain"/>
    <property type="match status" value="1"/>
</dbReference>
<evidence type="ECO:0000256" key="10">
    <source>
        <dbReference type="ARBA" id="ARBA00022984"/>
    </source>
</evidence>
<keyword evidence="19" id="KW-1185">Reference proteome</keyword>
<dbReference type="InterPro" id="IPR000713">
    <property type="entry name" value="Mur_ligase_N"/>
</dbReference>
<dbReference type="SUPFAM" id="SSF53623">
    <property type="entry name" value="MurD-like peptide ligases, catalytic domain"/>
    <property type="match status" value="1"/>
</dbReference>
<reference evidence="19" key="1">
    <citation type="journal article" date="2019" name="Int. J. Syst. Evol. Microbiol.">
        <title>The Global Catalogue of Microorganisms (GCM) 10K type strain sequencing project: providing services to taxonomists for standard genome sequencing and annotation.</title>
        <authorList>
            <consortium name="The Broad Institute Genomics Platform"/>
            <consortium name="The Broad Institute Genome Sequencing Center for Infectious Disease"/>
            <person name="Wu L."/>
            <person name="Ma J."/>
        </authorList>
    </citation>
    <scope>NUCLEOTIDE SEQUENCE [LARGE SCALE GENOMIC DNA]</scope>
    <source>
        <strain evidence="19">CGMCC 4.7139</strain>
    </source>
</reference>
<dbReference type="Gene3D" id="3.40.1190.10">
    <property type="entry name" value="Mur-like, catalytic domain"/>
    <property type="match status" value="1"/>
</dbReference>
<feature type="domain" description="Mur ligase N-terminal catalytic" evidence="15">
    <location>
        <begin position="13"/>
        <end position="108"/>
    </location>
</feature>
<comment type="subcellular location">
    <subcellularLocation>
        <location evidence="1 14">Cytoplasm</location>
    </subcellularLocation>
</comment>
<feature type="domain" description="Mur ligase C-terminal" evidence="16">
    <location>
        <begin position="319"/>
        <end position="449"/>
    </location>
</feature>
<dbReference type="EC" id="6.3.2.8" evidence="3 14"/>
<keyword evidence="6 14" id="KW-0132">Cell division</keyword>
<evidence type="ECO:0000313" key="18">
    <source>
        <dbReference type="EMBL" id="MFC4608509.1"/>
    </source>
</evidence>
<evidence type="ECO:0000256" key="11">
    <source>
        <dbReference type="ARBA" id="ARBA00023306"/>
    </source>
</evidence>
<comment type="similarity">
    <text evidence="14">Belongs to the MurCDEF family.</text>
</comment>
<organism evidence="18 19">
    <name type="scientific">Streptomyces maoxianensis</name>
    <dbReference type="NCBI Taxonomy" id="1459942"/>
    <lineage>
        <taxon>Bacteria</taxon>
        <taxon>Bacillati</taxon>
        <taxon>Actinomycetota</taxon>
        <taxon>Actinomycetes</taxon>
        <taxon>Kitasatosporales</taxon>
        <taxon>Streptomycetaceae</taxon>
        <taxon>Streptomyces</taxon>
    </lineage>
</organism>
<keyword evidence="7 14" id="KW-0547">Nucleotide-binding</keyword>
<evidence type="ECO:0000256" key="1">
    <source>
        <dbReference type="ARBA" id="ARBA00004496"/>
    </source>
</evidence>
<comment type="caution">
    <text evidence="18">The sequence shown here is derived from an EMBL/GenBank/DDBJ whole genome shotgun (WGS) entry which is preliminary data.</text>
</comment>
<dbReference type="PANTHER" id="PTHR43445:SF3">
    <property type="entry name" value="UDP-N-ACETYLMURAMATE--L-ALANINE LIGASE"/>
    <property type="match status" value="1"/>
</dbReference>
<evidence type="ECO:0000256" key="2">
    <source>
        <dbReference type="ARBA" id="ARBA00004752"/>
    </source>
</evidence>
<keyword evidence="9 14" id="KW-0133">Cell shape</keyword>
<accession>A0ABV9G5U7</accession>
<dbReference type="SUPFAM" id="SSF53244">
    <property type="entry name" value="MurD-like peptide ligases, peptide-binding domain"/>
    <property type="match status" value="1"/>
</dbReference>
<gene>
    <name evidence="14 18" type="primary">murC</name>
    <name evidence="18" type="ORF">ACFO9E_11870</name>
</gene>
<evidence type="ECO:0000256" key="5">
    <source>
        <dbReference type="ARBA" id="ARBA00022598"/>
    </source>
</evidence>
<dbReference type="InterPro" id="IPR036615">
    <property type="entry name" value="Mur_ligase_C_dom_sf"/>
</dbReference>
<evidence type="ECO:0000259" key="15">
    <source>
        <dbReference type="Pfam" id="PF01225"/>
    </source>
</evidence>
<dbReference type="Proteomes" id="UP001595993">
    <property type="component" value="Unassembled WGS sequence"/>
</dbReference>